<dbReference type="PANTHER" id="PTHR21541">
    <property type="entry name" value="BTB POZ DOMAIN CONTAINING 12"/>
    <property type="match status" value="1"/>
</dbReference>
<accession>A0A553NE21</accession>
<dbReference type="GO" id="GO:0006260">
    <property type="term" value="P:DNA replication"/>
    <property type="evidence" value="ECO:0007669"/>
    <property type="project" value="InterPro"/>
</dbReference>
<evidence type="ECO:0000259" key="9">
    <source>
        <dbReference type="PROSITE" id="PS50097"/>
    </source>
</evidence>
<dbReference type="Pfam" id="PF00651">
    <property type="entry name" value="BTB"/>
    <property type="match status" value="1"/>
</dbReference>
<dbReference type="InterPro" id="IPR018574">
    <property type="entry name" value="Structure-sp_endonuc_su_Slx4"/>
</dbReference>
<feature type="region of interest" description="Disordered" evidence="8">
    <location>
        <begin position="22"/>
        <end position="43"/>
    </location>
</feature>
<evidence type="ECO:0000256" key="7">
    <source>
        <dbReference type="ARBA" id="ARBA00029496"/>
    </source>
</evidence>
<feature type="region of interest" description="Disordered" evidence="8">
    <location>
        <begin position="596"/>
        <end position="667"/>
    </location>
</feature>
<feature type="compositionally biased region" description="Basic residues" evidence="8">
    <location>
        <begin position="912"/>
        <end position="928"/>
    </location>
</feature>
<keyword evidence="5" id="KW-0234">DNA repair</keyword>
<proteinExistence type="inferred from homology"/>
<organism evidence="10 11">
    <name type="scientific">Tigriopus californicus</name>
    <name type="common">Marine copepod</name>
    <dbReference type="NCBI Taxonomy" id="6832"/>
    <lineage>
        <taxon>Eukaryota</taxon>
        <taxon>Metazoa</taxon>
        <taxon>Ecdysozoa</taxon>
        <taxon>Arthropoda</taxon>
        <taxon>Crustacea</taxon>
        <taxon>Multicrustacea</taxon>
        <taxon>Hexanauplia</taxon>
        <taxon>Copepoda</taxon>
        <taxon>Harpacticoida</taxon>
        <taxon>Harpacticidae</taxon>
        <taxon>Tigriopus</taxon>
    </lineage>
</organism>
<feature type="region of interest" description="Disordered" evidence="8">
    <location>
        <begin position="912"/>
        <end position="954"/>
    </location>
</feature>
<dbReference type="InterPro" id="IPR011333">
    <property type="entry name" value="SKP1/BTB/POZ_sf"/>
</dbReference>
<protein>
    <recommendedName>
        <fullName evidence="7">Structure-specific endonuclease subunit SLX4</fullName>
    </recommendedName>
</protein>
<keyword evidence="3" id="KW-0227">DNA damage</keyword>
<dbReference type="AlphaFoldDB" id="A0A553NE21"/>
<dbReference type="PANTHER" id="PTHR21541:SF3">
    <property type="entry name" value="STRUCTURE-SPECIFIC ENDONUCLEASE SUBUNIT SLX4"/>
    <property type="match status" value="1"/>
</dbReference>
<evidence type="ECO:0000256" key="6">
    <source>
        <dbReference type="ARBA" id="ARBA00023242"/>
    </source>
</evidence>
<dbReference type="Proteomes" id="UP000318571">
    <property type="component" value="Chromosome 10"/>
</dbReference>
<gene>
    <name evidence="10" type="ORF">TCAL_00397</name>
</gene>
<evidence type="ECO:0000313" key="11">
    <source>
        <dbReference type="Proteomes" id="UP000318571"/>
    </source>
</evidence>
<dbReference type="InterPro" id="IPR000210">
    <property type="entry name" value="BTB/POZ_dom"/>
</dbReference>
<keyword evidence="11" id="KW-1185">Reference proteome</keyword>
<evidence type="ECO:0000256" key="2">
    <source>
        <dbReference type="ARBA" id="ARBA00006661"/>
    </source>
</evidence>
<dbReference type="GO" id="GO:0033557">
    <property type="term" value="C:Slx1-Slx4 complex"/>
    <property type="evidence" value="ECO:0007669"/>
    <property type="project" value="InterPro"/>
</dbReference>
<dbReference type="GO" id="GO:0006281">
    <property type="term" value="P:DNA repair"/>
    <property type="evidence" value="ECO:0007669"/>
    <property type="project" value="UniProtKB-KW"/>
</dbReference>
<reference evidence="10 11" key="1">
    <citation type="journal article" date="2018" name="Nat. Ecol. Evol.">
        <title>Genomic signatures of mitonuclear coevolution across populations of Tigriopus californicus.</title>
        <authorList>
            <person name="Barreto F.S."/>
            <person name="Watson E.T."/>
            <person name="Lima T.G."/>
            <person name="Willett C.S."/>
            <person name="Edmands S."/>
            <person name="Li W."/>
            <person name="Burton R.S."/>
        </authorList>
    </citation>
    <scope>NUCLEOTIDE SEQUENCE [LARGE SCALE GENOMIC DNA]</scope>
    <source>
        <strain evidence="10 11">San Diego</strain>
    </source>
</reference>
<feature type="region of interest" description="Disordered" evidence="8">
    <location>
        <begin position="789"/>
        <end position="819"/>
    </location>
</feature>
<evidence type="ECO:0000256" key="8">
    <source>
        <dbReference type="SAM" id="MobiDB-lite"/>
    </source>
</evidence>
<dbReference type="PROSITE" id="PS50097">
    <property type="entry name" value="BTB"/>
    <property type="match status" value="1"/>
</dbReference>
<dbReference type="Pfam" id="PF09494">
    <property type="entry name" value="Slx4"/>
    <property type="match status" value="1"/>
</dbReference>
<feature type="compositionally biased region" description="Basic and acidic residues" evidence="8">
    <location>
        <begin position="650"/>
        <end position="667"/>
    </location>
</feature>
<comment type="similarity">
    <text evidence="2">Belongs to the SLX4 family.</text>
</comment>
<dbReference type="STRING" id="6832.A0A553NE21"/>
<dbReference type="GO" id="GO:0000712">
    <property type="term" value="P:resolution of meiotic recombination intermediates"/>
    <property type="evidence" value="ECO:0007669"/>
    <property type="project" value="TreeGrafter"/>
</dbReference>
<feature type="domain" description="BTB" evidence="9">
    <location>
        <begin position="376"/>
        <end position="445"/>
    </location>
</feature>
<dbReference type="Gene3D" id="3.30.710.10">
    <property type="entry name" value="Potassium Channel Kv1.1, Chain A"/>
    <property type="match status" value="1"/>
</dbReference>
<name>A0A553NE21_TIGCA</name>
<feature type="compositionally biased region" description="Basic and acidic residues" evidence="8">
    <location>
        <begin position="789"/>
        <end position="803"/>
    </location>
</feature>
<evidence type="ECO:0000256" key="4">
    <source>
        <dbReference type="ARBA" id="ARBA00023172"/>
    </source>
</evidence>
<dbReference type="SUPFAM" id="SSF54695">
    <property type="entry name" value="POZ domain"/>
    <property type="match status" value="1"/>
</dbReference>
<keyword evidence="6" id="KW-0539">Nucleus</keyword>
<comment type="caution">
    <text evidence="10">The sequence shown here is derived from an EMBL/GenBank/DDBJ whole genome shotgun (WGS) entry which is preliminary data.</text>
</comment>
<dbReference type="CDD" id="cd22999">
    <property type="entry name" value="SAP_SLX4"/>
    <property type="match status" value="1"/>
</dbReference>
<evidence type="ECO:0000256" key="1">
    <source>
        <dbReference type="ARBA" id="ARBA00004123"/>
    </source>
</evidence>
<keyword evidence="4" id="KW-0233">DNA recombination</keyword>
<sequence length="954" mass="105930">MTSVGTKGGKLSRKRVRVPELNASAEEFLETNPPTQKRVSVEKGENLDVGVPLDEKVSVSGRTGLPDCPLCGKAFKSQKQHGPRSAHIKSCGIKLGLDAEKLLQLRRLEERQAQERQALGLPVVSAGPRTNHSESGVRRAIKASTHPSVSSMNIPSDPHLEMALALSASLAHEEMSKCDEEERQLQLLGVSDHKLQKMEPPPQVLISAPCPNILPAPSRLGSKAHKKPKKAKSCLEVRLPEDRLQQISEQIAMILAGESSAETRLVPGTLFAWKSFTFSDIENEKLLDWTAKRDQRWNRAAMQDAQFYNGILGSFQVENLSLGKEKMITSSTPVKLESTNEMKPTSPVIRVKAITNEHFQALSNDLASLLKCNSQSDVTIICQNDAEVKCHSLILFLRCPLLREYVVTEEANGRSQRVLAWPDVSEEATKLFLSYLYSANLPRDIDRQTVLNQLRTLAKKYRVKLLHGFLGDLNVDHMMSEREEEEIEKIDICRGKTDGLEGPNCGGVLGEHEESFNIYGNEASQEHLVKVVSGNSLTTPDLRVQFKTEDSKALSRALVNVSNLSTGGFIEPNGGSPVKLDQSLGTAYASDEDLFASDKEESEEDVQNQPRSLSPASSDIGNSLVKKPDSTHELTMSSPFKIVSPTPTCEKVHTGESGDNDDGKDVWADFEVDGGEISVEATPEEEWIERQDMPDPKVASTPHSCTPSPLSERRESLTESCTPPKKLTSKSPENFGRITPMLDYDRMLSPALRRELYKFGLKAIPRRKAVQILTHIYEETHPLVEDVRSVDDTEGGDGEKEIEPIGEGSASQESIESSKSDLPEESIFLSLEERDGPGQSQVLAPDEDIDKIVLNYIKANDELHKQVLLFEPIWLESFLEDLKRSRPELKRLKLNQLTDIFDVQCITFRTAARAKRKQKKSPKKTKSKANRDVSHIKKTKKSAHNIGNGQQSTQ</sequence>
<evidence type="ECO:0000256" key="3">
    <source>
        <dbReference type="ARBA" id="ARBA00022763"/>
    </source>
</evidence>
<dbReference type="EMBL" id="VCGU01000458">
    <property type="protein sequence ID" value="TRY63694.1"/>
    <property type="molecule type" value="Genomic_DNA"/>
</dbReference>
<feature type="region of interest" description="Disordered" evidence="8">
    <location>
        <begin position="689"/>
        <end position="734"/>
    </location>
</feature>
<evidence type="ECO:0000313" key="10">
    <source>
        <dbReference type="EMBL" id="TRY63694.1"/>
    </source>
</evidence>
<evidence type="ECO:0000256" key="5">
    <source>
        <dbReference type="ARBA" id="ARBA00023204"/>
    </source>
</evidence>
<feature type="compositionally biased region" description="Polar residues" evidence="8">
    <location>
        <begin position="945"/>
        <end position="954"/>
    </location>
</feature>
<feature type="compositionally biased region" description="Acidic residues" evidence="8">
    <location>
        <begin position="596"/>
        <end position="606"/>
    </location>
</feature>
<comment type="subcellular location">
    <subcellularLocation>
        <location evidence="1">Nucleus</location>
    </subcellularLocation>
</comment>
<feature type="compositionally biased region" description="Polar residues" evidence="8">
    <location>
        <begin position="607"/>
        <end position="621"/>
    </location>
</feature>